<keyword evidence="5" id="KW-1185">Reference proteome</keyword>
<dbReference type="PANTHER" id="PTHR38693:SF1">
    <property type="entry name" value="UBIQUINONE BIOSYNTHESIS ACCESSORY FACTOR UBIJ"/>
    <property type="match status" value="1"/>
</dbReference>
<keyword evidence="1" id="KW-0831">Ubiquinone biosynthesis</keyword>
<dbReference type="OrthoDB" id="9796077at2"/>
<evidence type="ECO:0000259" key="3">
    <source>
        <dbReference type="Pfam" id="PF02036"/>
    </source>
</evidence>
<comment type="pathway">
    <text evidence="1">Cofactor biosynthesis; ubiquinone biosynthesis.</text>
</comment>
<dbReference type="InterPro" id="IPR003033">
    <property type="entry name" value="SCP2_sterol-bd_dom"/>
</dbReference>
<proteinExistence type="inferred from homology"/>
<dbReference type="HAMAP" id="MF_02215">
    <property type="entry name" value="UbiJ"/>
    <property type="match status" value="1"/>
</dbReference>
<comment type="function">
    <text evidence="1">Required for ubiquinone (coenzyme Q) biosynthesis. Binds hydrophobic ubiquinone biosynthetic intermediates via its SCP2 domain and is essential for the stability of the Ubi complex. May constitute a docking platform where Ubi enzymes assemble and access their SCP2-bound polyprenyl substrates.</text>
</comment>
<dbReference type="InterPro" id="IPR036527">
    <property type="entry name" value="SCP2_sterol-bd_dom_sf"/>
</dbReference>
<organism evidence="4 5">
    <name type="scientific">Neptuniibacter caesariensis</name>
    <dbReference type="NCBI Taxonomy" id="207954"/>
    <lineage>
        <taxon>Bacteria</taxon>
        <taxon>Pseudomonadati</taxon>
        <taxon>Pseudomonadota</taxon>
        <taxon>Gammaproteobacteria</taxon>
        <taxon>Oceanospirillales</taxon>
        <taxon>Oceanospirillaceae</taxon>
        <taxon>Neptuniibacter</taxon>
    </lineage>
</organism>
<evidence type="ECO:0000256" key="2">
    <source>
        <dbReference type="SAM" id="Coils"/>
    </source>
</evidence>
<dbReference type="EMBL" id="AAOW01000008">
    <property type="protein sequence ID" value="EAR61432.1"/>
    <property type="molecule type" value="Genomic_DNA"/>
</dbReference>
<dbReference type="RefSeq" id="WP_007021276.1">
    <property type="nucleotide sequence ID" value="NZ_CH724125.1"/>
</dbReference>
<dbReference type="Gene3D" id="3.30.1050.10">
    <property type="entry name" value="SCP2 sterol-binding domain"/>
    <property type="match status" value="1"/>
</dbReference>
<dbReference type="InterPro" id="IPR038989">
    <property type="entry name" value="UbiJ"/>
</dbReference>
<name>A0A7U8GSN7_NEPCE</name>
<accession>A0A7U8GSN7</accession>
<keyword evidence="1" id="KW-0963">Cytoplasm</keyword>
<sequence>MIEMLQASLFTTAEALINKLIHRDPVTLQHLARLEGKVIQIELTFPQLNLFLLPNSDGVQIQSVYQDTPDAILRGTANDFLTLASSKDKADAMFGKTIQISGDSALATRFQEILADAQIDWEMMLGDIIGDLPAHQIALYAAWKAQWYKNAGSSLISNLDEYLKEEVRFIPTRPEAEHFYSEIDALQERVERLAAKVAASTRR</sequence>
<dbReference type="GO" id="GO:0006744">
    <property type="term" value="P:ubiquinone biosynthetic process"/>
    <property type="evidence" value="ECO:0007669"/>
    <property type="project" value="UniProtKB-UniRule"/>
</dbReference>
<evidence type="ECO:0000256" key="1">
    <source>
        <dbReference type="HAMAP-Rule" id="MF_02215"/>
    </source>
</evidence>
<comment type="caution">
    <text evidence="4">The sequence shown here is derived from an EMBL/GenBank/DDBJ whole genome shotgun (WGS) entry which is preliminary data.</text>
</comment>
<evidence type="ECO:0000313" key="4">
    <source>
        <dbReference type="EMBL" id="EAR61432.1"/>
    </source>
</evidence>
<protein>
    <recommendedName>
        <fullName evidence="1">Ubiquinone biosynthesis accessory factor UbiJ</fullName>
    </recommendedName>
</protein>
<feature type="domain" description="SCP2" evidence="3">
    <location>
        <begin position="17"/>
        <end position="114"/>
    </location>
</feature>
<dbReference type="Proteomes" id="UP000002171">
    <property type="component" value="Unassembled WGS sequence"/>
</dbReference>
<comment type="similarity">
    <text evidence="1">Belongs to the UbiJ family.</text>
</comment>
<comment type="subcellular location">
    <subcellularLocation>
        <location evidence="1">Cytoplasm</location>
    </subcellularLocation>
</comment>
<dbReference type="SUPFAM" id="SSF55718">
    <property type="entry name" value="SCP-like"/>
    <property type="match status" value="1"/>
</dbReference>
<feature type="coiled-coil region" evidence="2">
    <location>
        <begin position="176"/>
        <end position="203"/>
    </location>
</feature>
<evidence type="ECO:0000313" key="5">
    <source>
        <dbReference type="Proteomes" id="UP000002171"/>
    </source>
</evidence>
<dbReference type="Pfam" id="PF02036">
    <property type="entry name" value="SCP2"/>
    <property type="match status" value="1"/>
</dbReference>
<dbReference type="UniPathway" id="UPA00232"/>
<dbReference type="PANTHER" id="PTHR38693">
    <property type="entry name" value="UBIQUINONE BIOSYNTHESIS PROTEIN UBIJ"/>
    <property type="match status" value="1"/>
</dbReference>
<dbReference type="GO" id="GO:0005737">
    <property type="term" value="C:cytoplasm"/>
    <property type="evidence" value="ECO:0007669"/>
    <property type="project" value="UniProtKB-SubCell"/>
</dbReference>
<gene>
    <name evidence="1" type="primary">ubiJ</name>
    <name evidence="4" type="ORF">MED92_18038</name>
</gene>
<dbReference type="AlphaFoldDB" id="A0A7U8GSN7"/>
<reference evidence="4 5" key="1">
    <citation type="submission" date="2006-02" db="EMBL/GenBank/DDBJ databases">
        <authorList>
            <person name="Pinhassi J."/>
            <person name="Pedros-Alio C."/>
            <person name="Ferriera S."/>
            <person name="Johnson J."/>
            <person name="Kravitz S."/>
            <person name="Halpern A."/>
            <person name="Remington K."/>
            <person name="Beeson K."/>
            <person name="Tran B."/>
            <person name="Rogers Y.-H."/>
            <person name="Friedman R."/>
            <person name="Venter J.C."/>
        </authorList>
    </citation>
    <scope>NUCLEOTIDE SEQUENCE [LARGE SCALE GENOMIC DNA]</scope>
    <source>
        <strain evidence="4 5">MED92</strain>
    </source>
</reference>
<keyword evidence="2" id="KW-0175">Coiled coil</keyword>